<dbReference type="GO" id="GO:0005737">
    <property type="term" value="C:cytoplasm"/>
    <property type="evidence" value="ECO:0007669"/>
    <property type="project" value="TreeGrafter"/>
</dbReference>
<keyword evidence="5 6" id="KW-0560">Oxidoreductase</keyword>
<feature type="domain" description="Thioredoxin" evidence="7">
    <location>
        <begin position="29"/>
        <end position="272"/>
    </location>
</feature>
<dbReference type="Pfam" id="PF00255">
    <property type="entry name" value="GSHPx"/>
    <property type="match status" value="1"/>
</dbReference>
<evidence type="ECO:0000313" key="8">
    <source>
        <dbReference type="Proteomes" id="UP000035681"/>
    </source>
</evidence>
<dbReference type="GO" id="GO:0004601">
    <property type="term" value="F:peroxidase activity"/>
    <property type="evidence" value="ECO:0007669"/>
    <property type="project" value="UniProtKB-KW"/>
</dbReference>
<reference evidence="9" key="1">
    <citation type="submission" date="2024-02" db="UniProtKB">
        <authorList>
            <consortium name="WormBaseParasite"/>
        </authorList>
    </citation>
    <scope>IDENTIFICATION</scope>
</reference>
<name>A0AAF5DDA9_STRER</name>
<protein>
    <recommendedName>
        <fullName evidence="6">Glutathione peroxidase</fullName>
    </recommendedName>
</protein>
<evidence type="ECO:0000256" key="6">
    <source>
        <dbReference type="RuleBase" id="RU000499"/>
    </source>
</evidence>
<dbReference type="Pfam" id="PF25904">
    <property type="entry name" value="Tmrp11_N"/>
    <property type="match status" value="1"/>
</dbReference>
<keyword evidence="2 6" id="KW-0575">Peroxidase</keyword>
<evidence type="ECO:0000256" key="1">
    <source>
        <dbReference type="ARBA" id="ARBA00006926"/>
    </source>
</evidence>
<dbReference type="Gene3D" id="3.40.50.150">
    <property type="entry name" value="Vaccinia Virus protein VP39"/>
    <property type="match status" value="1"/>
</dbReference>
<dbReference type="AlphaFoldDB" id="A0AAF5DDA9"/>
<evidence type="ECO:0000256" key="4">
    <source>
        <dbReference type="ARBA" id="ARBA00022679"/>
    </source>
</evidence>
<dbReference type="FunFam" id="3.40.30.10:FF:000025">
    <property type="entry name" value="Glutathione peroxidase"/>
    <property type="match status" value="1"/>
</dbReference>
<dbReference type="GO" id="GO:0003676">
    <property type="term" value="F:nucleic acid binding"/>
    <property type="evidence" value="ECO:0007669"/>
    <property type="project" value="InterPro"/>
</dbReference>
<dbReference type="Proteomes" id="UP000035681">
    <property type="component" value="Unplaced"/>
</dbReference>
<keyword evidence="3" id="KW-0489">Methyltransferase</keyword>
<dbReference type="CDD" id="cd00340">
    <property type="entry name" value="GSH_Peroxidase"/>
    <property type="match status" value="1"/>
</dbReference>
<accession>A0AAF5DDA9</accession>
<dbReference type="InterPro" id="IPR029063">
    <property type="entry name" value="SAM-dependent_MTases_sf"/>
</dbReference>
<dbReference type="InterPro" id="IPR036249">
    <property type="entry name" value="Thioredoxin-like_sf"/>
</dbReference>
<sequence length="626" mass="72030">MLTSASISRLIVSSSISYRLLFRNSYCKMANDHTIYQFTVEDAEGKQVSLEKYRGKVVIIVNVASQCGLTDSNYKQLKEMLDKYKDKGFAVAAFPCNQFGKQEPGCPIDIKGEIQKKFEIEPDFYGKVDVNGSNAAPLYQFLKKEKGGTLIDAIKWNFTKFLIDREGKVVQRYGPTTEPKSFLFTHGYSLPKSFLHADFRGPEFKAVCDLFNISFDEKLINKNEYIYEFYFKSLCDVEKILSRTMLVKYAIELFTNAKNYDDLHKKIKKNLEIFEKYNNKDQTFSIRVRPIGKKRDQSYINSIVNSIGDYLPLENCKIDLVNAINCFTVIEYYNTNVKDDQLNMIYFGRFVNFGQGQLKTKYNLKDRPYIGNTTMDPELSFIQANLVLAQKGFLAIDPFVGTGGLILPLAEFGCSVTGTEINYQIARSIGKSSRVGEGILTEKNTHRANFEQYGTFGKFLYHCHADASHHNLWRLQKNGDGIFDIIVADPPYGLREKGRKIGKKDRKEHWTLPGQVHMEHFPEKTKYDIKTMYLDILNMAARNLVVKGRLAFWFPVFPAEYTIDVIPNHPCMKLISNCEQPLGIKYSRRLLVYEKIKNVIMDEAAYVIRDMFESETVRERIFVGNS</sequence>
<dbReference type="PROSITE" id="PS51355">
    <property type="entry name" value="GLUTATHIONE_PEROXID_3"/>
    <property type="match status" value="1"/>
</dbReference>
<dbReference type="CDD" id="cd02440">
    <property type="entry name" value="AdoMet_MTases"/>
    <property type="match status" value="1"/>
</dbReference>
<dbReference type="WBParaSite" id="TCONS_00010757.p1">
    <property type="protein sequence ID" value="TCONS_00010757.p1"/>
    <property type="gene ID" value="XLOC_004365"/>
</dbReference>
<evidence type="ECO:0000259" key="7">
    <source>
        <dbReference type="PROSITE" id="PS51352"/>
    </source>
</evidence>
<dbReference type="PANTHER" id="PTHR13370:SF3">
    <property type="entry name" value="TRNA (GUANINE(10)-N2)-METHYLTRANSFERASE HOMOLOG"/>
    <property type="match status" value="1"/>
</dbReference>
<dbReference type="InterPro" id="IPR002052">
    <property type="entry name" value="DNA_methylase_N6_adenine_CS"/>
</dbReference>
<dbReference type="PROSITE" id="PS00092">
    <property type="entry name" value="N6_MTASE"/>
    <property type="match status" value="1"/>
</dbReference>
<comment type="similarity">
    <text evidence="1 6">Belongs to the glutathione peroxidase family.</text>
</comment>
<dbReference type="InterPro" id="IPR013766">
    <property type="entry name" value="Thioredoxin_domain"/>
</dbReference>
<dbReference type="PROSITE" id="PS51352">
    <property type="entry name" value="THIOREDOXIN_2"/>
    <property type="match status" value="1"/>
</dbReference>
<keyword evidence="8" id="KW-1185">Reference proteome</keyword>
<dbReference type="GO" id="GO:0006979">
    <property type="term" value="P:response to oxidative stress"/>
    <property type="evidence" value="ECO:0007669"/>
    <property type="project" value="InterPro"/>
</dbReference>
<proteinExistence type="inferred from homology"/>
<dbReference type="GO" id="GO:0008168">
    <property type="term" value="F:methyltransferase activity"/>
    <property type="evidence" value="ECO:0007669"/>
    <property type="project" value="UniProtKB-KW"/>
</dbReference>
<evidence type="ECO:0000256" key="5">
    <source>
        <dbReference type="ARBA" id="ARBA00023002"/>
    </source>
</evidence>
<dbReference type="SUPFAM" id="SSF52833">
    <property type="entry name" value="Thioredoxin-like"/>
    <property type="match status" value="1"/>
</dbReference>
<evidence type="ECO:0000256" key="2">
    <source>
        <dbReference type="ARBA" id="ARBA00022559"/>
    </source>
</evidence>
<dbReference type="PANTHER" id="PTHR13370">
    <property type="entry name" value="RNA METHYLASE-RELATED"/>
    <property type="match status" value="1"/>
</dbReference>
<organism evidence="8 9">
    <name type="scientific">Strongyloides stercoralis</name>
    <name type="common">Threadworm</name>
    <dbReference type="NCBI Taxonomy" id="6248"/>
    <lineage>
        <taxon>Eukaryota</taxon>
        <taxon>Metazoa</taxon>
        <taxon>Ecdysozoa</taxon>
        <taxon>Nematoda</taxon>
        <taxon>Chromadorea</taxon>
        <taxon>Rhabditida</taxon>
        <taxon>Tylenchina</taxon>
        <taxon>Panagrolaimomorpha</taxon>
        <taxon>Strongyloidoidea</taxon>
        <taxon>Strongyloididae</taxon>
        <taxon>Strongyloides</taxon>
    </lineage>
</organism>
<dbReference type="PRINTS" id="PR01011">
    <property type="entry name" value="GLUTPROXDASE"/>
</dbReference>
<dbReference type="InterPro" id="IPR029759">
    <property type="entry name" value="GPX_AS"/>
</dbReference>
<dbReference type="GO" id="GO:0032259">
    <property type="term" value="P:methylation"/>
    <property type="evidence" value="ECO:0007669"/>
    <property type="project" value="UniProtKB-KW"/>
</dbReference>
<dbReference type="InterPro" id="IPR000889">
    <property type="entry name" value="Glutathione_peroxidase"/>
</dbReference>
<evidence type="ECO:0000313" key="9">
    <source>
        <dbReference type="WBParaSite" id="TCONS_00010757.p1"/>
    </source>
</evidence>
<dbReference type="PROSITE" id="PS00460">
    <property type="entry name" value="GLUTATHIONE_PEROXID_1"/>
    <property type="match status" value="1"/>
</dbReference>
<dbReference type="InterPro" id="IPR059073">
    <property type="entry name" value="TRMT11_N"/>
</dbReference>
<evidence type="ECO:0000256" key="3">
    <source>
        <dbReference type="ARBA" id="ARBA00022603"/>
    </source>
</evidence>
<dbReference type="SUPFAM" id="SSF53335">
    <property type="entry name" value="S-adenosyl-L-methionine-dependent methyltransferases"/>
    <property type="match status" value="1"/>
</dbReference>
<keyword evidence="4" id="KW-0808">Transferase</keyword>
<dbReference type="Gene3D" id="3.40.30.10">
    <property type="entry name" value="Glutaredoxin"/>
    <property type="match status" value="1"/>
</dbReference>